<sequence length="260" mass="28156">MASNDTIKKTLVVAVALCIVCSLVVSSAAVLLKPAQVKNKALDRKSNILAAAGMLEPGQSSAEIEEVYASKITPRIVDLQQGTYTDKFDPKNFEQRKIAKDPNTSVELSDAEDQANISRRENYSIVYLVEKDGELDKIILPVHGYGLWSTLYGFLALESDLNTVAGFGFYEHGETPGLGGEVDNPKWKGLWPGKEIYEDGEVAIKVVKGAVDPGANNVEHKVDGLSGATLTSNGVTNLVQFWMGEMGYKQFLANLKSGEA</sequence>
<evidence type="ECO:0000256" key="3">
    <source>
        <dbReference type="ARBA" id="ARBA00022519"/>
    </source>
</evidence>
<accession>A0A7W4W2Y3</accession>
<dbReference type="InterPro" id="IPR010204">
    <property type="entry name" value="NqrC"/>
</dbReference>
<evidence type="ECO:0000256" key="13">
    <source>
        <dbReference type="ARBA" id="ARBA00023075"/>
    </source>
</evidence>
<evidence type="ECO:0000256" key="9">
    <source>
        <dbReference type="ARBA" id="ARBA00022989"/>
    </source>
</evidence>
<comment type="cofactor">
    <cofactor evidence="16 17">
        <name>FMN</name>
        <dbReference type="ChEBI" id="CHEBI:58210"/>
    </cofactor>
</comment>
<dbReference type="HAMAP" id="MF_00427">
    <property type="entry name" value="NqrC"/>
    <property type="match status" value="1"/>
</dbReference>
<protein>
    <recommendedName>
        <fullName evidence="16 17">Na(+)-translocating NADH-quinone reductase subunit C</fullName>
        <shortName evidence="16 17">Na(+)-NQR subunit C</shortName>
        <shortName evidence="16 17">Na(+)-translocating NQR subunit C</shortName>
        <ecNumber evidence="16 17">7.2.1.1</ecNumber>
    </recommendedName>
    <alternativeName>
        <fullName evidence="16 17">NQR complex subunit C</fullName>
    </alternativeName>
    <alternativeName>
        <fullName evidence="16 17">NQR-1 subunit C</fullName>
    </alternativeName>
</protein>
<keyword evidence="8 16" id="KW-1278">Translocase</keyword>
<dbReference type="EMBL" id="JACHWY010000001">
    <property type="protein sequence ID" value="MBB3046478.1"/>
    <property type="molecule type" value="Genomic_DNA"/>
</dbReference>
<dbReference type="PANTHER" id="PTHR37838">
    <property type="entry name" value="NA(+)-TRANSLOCATING NADH-QUINONE REDUCTASE SUBUNIT C"/>
    <property type="match status" value="1"/>
</dbReference>
<keyword evidence="10 16" id="KW-0520">NAD</keyword>
<keyword evidence="4 16" id="KW-0597">Phosphoprotein</keyword>
<dbReference type="PANTHER" id="PTHR37838:SF1">
    <property type="entry name" value="NA(+)-TRANSLOCATING NADH-QUINONE REDUCTASE SUBUNIT C"/>
    <property type="match status" value="1"/>
</dbReference>
<keyword evidence="1 16" id="KW-0813">Transport</keyword>
<comment type="caution">
    <text evidence="16">Lacks conserved residue(s) required for the propagation of feature annotation.</text>
</comment>
<comment type="function">
    <text evidence="16">NQR complex catalyzes the reduction of ubiquinone-1 to ubiquinol by two successive reactions, coupled with the transport of Na(+) ions from the cytoplasm to the periplasm. NqrA to NqrE are probably involved in the second step, the conversion of ubisemiquinone to ubiquinol.</text>
</comment>
<dbReference type="SMART" id="SM00900">
    <property type="entry name" value="FMN_bind"/>
    <property type="match status" value="1"/>
</dbReference>
<evidence type="ECO:0000256" key="6">
    <source>
        <dbReference type="ARBA" id="ARBA00022643"/>
    </source>
</evidence>
<keyword evidence="20" id="KW-1185">Reference proteome</keyword>
<dbReference type="GO" id="GO:0005886">
    <property type="term" value="C:plasma membrane"/>
    <property type="evidence" value="ECO:0007669"/>
    <property type="project" value="UniProtKB-SubCell"/>
</dbReference>
<feature type="domain" description="FMN-binding" evidence="18">
    <location>
        <begin position="146"/>
        <end position="246"/>
    </location>
</feature>
<evidence type="ECO:0000256" key="4">
    <source>
        <dbReference type="ARBA" id="ARBA00022553"/>
    </source>
</evidence>
<name>A0A7W4W2Y3_9GAMM</name>
<dbReference type="Proteomes" id="UP000537130">
    <property type="component" value="Unassembled WGS sequence"/>
</dbReference>
<comment type="subcellular location">
    <subcellularLocation>
        <location evidence="16">Cell membrane</location>
        <topology evidence="16">Single-pass membrane protein</topology>
    </subcellularLocation>
</comment>
<keyword evidence="7 16" id="KW-0812">Transmembrane</keyword>
<keyword evidence="14 16" id="KW-0472">Membrane</keyword>
<evidence type="ECO:0000313" key="19">
    <source>
        <dbReference type="EMBL" id="MBB3046478.1"/>
    </source>
</evidence>
<keyword evidence="2 16" id="KW-1003">Cell membrane</keyword>
<keyword evidence="11 16" id="KW-0915">Sodium</keyword>
<keyword evidence="13 16" id="KW-0830">Ubiquinone</keyword>
<keyword evidence="6 16" id="KW-0288">FMN</keyword>
<dbReference type="NCBIfam" id="TIGR01938">
    <property type="entry name" value="nqrC"/>
    <property type="match status" value="1"/>
</dbReference>
<feature type="modified residue" description="FMN phosphoryl threonine" evidence="16">
    <location>
        <position position="229"/>
    </location>
</feature>
<proteinExistence type="inferred from homology"/>
<dbReference type="RefSeq" id="WP_183409171.1">
    <property type="nucleotide sequence ID" value="NZ_JACHWY010000001.1"/>
</dbReference>
<keyword evidence="5 16" id="KW-0285">Flavoprotein</keyword>
<evidence type="ECO:0000256" key="17">
    <source>
        <dbReference type="PIRNR" id="PIRNR009437"/>
    </source>
</evidence>
<dbReference type="GO" id="GO:0010181">
    <property type="term" value="F:FMN binding"/>
    <property type="evidence" value="ECO:0007669"/>
    <property type="project" value="UniProtKB-UniRule"/>
</dbReference>
<evidence type="ECO:0000256" key="1">
    <source>
        <dbReference type="ARBA" id="ARBA00022448"/>
    </source>
</evidence>
<comment type="catalytic activity">
    <reaction evidence="16 17">
        <text>a ubiquinone + n Na(+)(in) + NADH + H(+) = a ubiquinol + n Na(+)(out) + NAD(+)</text>
        <dbReference type="Rhea" id="RHEA:47748"/>
        <dbReference type="Rhea" id="RHEA-COMP:9565"/>
        <dbReference type="Rhea" id="RHEA-COMP:9566"/>
        <dbReference type="ChEBI" id="CHEBI:15378"/>
        <dbReference type="ChEBI" id="CHEBI:16389"/>
        <dbReference type="ChEBI" id="CHEBI:17976"/>
        <dbReference type="ChEBI" id="CHEBI:29101"/>
        <dbReference type="ChEBI" id="CHEBI:57540"/>
        <dbReference type="ChEBI" id="CHEBI:57945"/>
        <dbReference type="EC" id="7.2.1.1"/>
    </reaction>
</comment>
<comment type="similarity">
    <text evidence="16 17">Belongs to the NqrC family.</text>
</comment>
<evidence type="ECO:0000259" key="18">
    <source>
        <dbReference type="SMART" id="SM00900"/>
    </source>
</evidence>
<keyword evidence="15 16" id="KW-0739">Sodium transport</keyword>
<evidence type="ECO:0000256" key="5">
    <source>
        <dbReference type="ARBA" id="ARBA00022630"/>
    </source>
</evidence>
<evidence type="ECO:0000256" key="10">
    <source>
        <dbReference type="ARBA" id="ARBA00023027"/>
    </source>
</evidence>
<dbReference type="EC" id="7.2.1.1" evidence="16 17"/>
<dbReference type="NCBIfam" id="NF003749">
    <property type="entry name" value="PRK05346.1-5"/>
    <property type="match status" value="1"/>
</dbReference>
<dbReference type="InterPro" id="IPR007329">
    <property type="entry name" value="FMN-bd"/>
</dbReference>
<reference evidence="19 20" key="1">
    <citation type="submission" date="2020-08" db="EMBL/GenBank/DDBJ databases">
        <title>Genomic Encyclopedia of Type Strains, Phase III (KMG-III): the genomes of soil and plant-associated and newly described type strains.</title>
        <authorList>
            <person name="Whitman W."/>
        </authorList>
    </citation>
    <scope>NUCLEOTIDE SEQUENCE [LARGE SCALE GENOMIC DNA]</scope>
    <source>
        <strain evidence="19 20">CECT 8654</strain>
    </source>
</reference>
<comment type="subunit">
    <text evidence="16 17">Composed of six subunits; NqrA, NqrB, NqrC, NqrD, NqrE and NqrF.</text>
</comment>
<dbReference type="GO" id="GO:0006814">
    <property type="term" value="P:sodium ion transport"/>
    <property type="evidence" value="ECO:0007669"/>
    <property type="project" value="UniProtKB-UniRule"/>
</dbReference>
<keyword evidence="19" id="KW-0560">Oxidoreductase</keyword>
<evidence type="ECO:0000313" key="20">
    <source>
        <dbReference type="Proteomes" id="UP000537130"/>
    </source>
</evidence>
<organism evidence="19 20">
    <name type="scientific">Litorivivens lipolytica</name>
    <dbReference type="NCBI Taxonomy" id="1524264"/>
    <lineage>
        <taxon>Bacteria</taxon>
        <taxon>Pseudomonadati</taxon>
        <taxon>Pseudomonadota</taxon>
        <taxon>Gammaproteobacteria</taxon>
        <taxon>Litorivivens</taxon>
    </lineage>
</organism>
<dbReference type="Pfam" id="PF04205">
    <property type="entry name" value="FMN_bind"/>
    <property type="match status" value="1"/>
</dbReference>
<dbReference type="AlphaFoldDB" id="A0A7W4W2Y3"/>
<keyword evidence="3" id="KW-0997">Cell inner membrane</keyword>
<evidence type="ECO:0000256" key="16">
    <source>
        <dbReference type="HAMAP-Rule" id="MF_00427"/>
    </source>
</evidence>
<evidence type="ECO:0000256" key="11">
    <source>
        <dbReference type="ARBA" id="ARBA00023053"/>
    </source>
</evidence>
<dbReference type="GO" id="GO:0016655">
    <property type="term" value="F:oxidoreductase activity, acting on NAD(P)H, quinone or similar compound as acceptor"/>
    <property type="evidence" value="ECO:0007669"/>
    <property type="project" value="UniProtKB-UniRule"/>
</dbReference>
<evidence type="ECO:0000256" key="2">
    <source>
        <dbReference type="ARBA" id="ARBA00022475"/>
    </source>
</evidence>
<evidence type="ECO:0000256" key="8">
    <source>
        <dbReference type="ARBA" id="ARBA00022967"/>
    </source>
</evidence>
<keyword evidence="12 16" id="KW-0406">Ion transport</keyword>
<evidence type="ECO:0000256" key="12">
    <source>
        <dbReference type="ARBA" id="ARBA00023065"/>
    </source>
</evidence>
<evidence type="ECO:0000256" key="14">
    <source>
        <dbReference type="ARBA" id="ARBA00023136"/>
    </source>
</evidence>
<evidence type="ECO:0000256" key="7">
    <source>
        <dbReference type="ARBA" id="ARBA00022692"/>
    </source>
</evidence>
<keyword evidence="9 16" id="KW-1133">Transmembrane helix</keyword>
<comment type="caution">
    <text evidence="19">The sequence shown here is derived from an EMBL/GenBank/DDBJ whole genome shotgun (WGS) entry which is preliminary data.</text>
</comment>
<evidence type="ECO:0000256" key="15">
    <source>
        <dbReference type="ARBA" id="ARBA00023201"/>
    </source>
</evidence>
<gene>
    <name evidence="16" type="primary">nqrC</name>
    <name evidence="19" type="ORF">FHR99_000714</name>
</gene>
<dbReference type="PIRSF" id="PIRSF009437">
    <property type="entry name" value="NQR-1_subunit_C"/>
    <property type="match status" value="1"/>
</dbReference>